<feature type="compositionally biased region" description="Basic and acidic residues" evidence="1">
    <location>
        <begin position="37"/>
        <end position="66"/>
    </location>
</feature>
<evidence type="ECO:0000256" key="2">
    <source>
        <dbReference type="SAM" id="SignalP"/>
    </source>
</evidence>
<dbReference type="AlphaFoldDB" id="A0A1G2TZ11"/>
<sequence length="88" mass="9822">MKKPRNCKRRAFCCGAGPLSVLAEPCEFHSTEHADEEKHAADVECPTRKAERGKNVNKASNDDREASPLQNAGENLPRPFCFHTYGLH</sequence>
<evidence type="ECO:0008006" key="5">
    <source>
        <dbReference type="Google" id="ProtNLM"/>
    </source>
</evidence>
<accession>A0A1G2TZ11</accession>
<evidence type="ECO:0000313" key="4">
    <source>
        <dbReference type="Proteomes" id="UP000177707"/>
    </source>
</evidence>
<evidence type="ECO:0000313" key="3">
    <source>
        <dbReference type="EMBL" id="OHB02528.1"/>
    </source>
</evidence>
<dbReference type="STRING" id="1802758.A3A96_03800"/>
<comment type="caution">
    <text evidence="3">The sequence shown here is derived from an EMBL/GenBank/DDBJ whole genome shotgun (WGS) entry which is preliminary data.</text>
</comment>
<keyword evidence="2" id="KW-0732">Signal</keyword>
<feature type="chain" id="PRO_5009584613" description="Secreted protein" evidence="2">
    <location>
        <begin position="24"/>
        <end position="88"/>
    </location>
</feature>
<feature type="signal peptide" evidence="2">
    <location>
        <begin position="1"/>
        <end position="23"/>
    </location>
</feature>
<evidence type="ECO:0000256" key="1">
    <source>
        <dbReference type="SAM" id="MobiDB-lite"/>
    </source>
</evidence>
<dbReference type="EMBL" id="MHWB01000003">
    <property type="protein sequence ID" value="OHB02528.1"/>
    <property type="molecule type" value="Genomic_DNA"/>
</dbReference>
<feature type="region of interest" description="Disordered" evidence="1">
    <location>
        <begin position="37"/>
        <end position="76"/>
    </location>
</feature>
<organism evidence="3 4">
    <name type="scientific">Candidatus Zambryskibacteria bacterium RIFCSPLOWO2_01_FULL_39_39</name>
    <dbReference type="NCBI Taxonomy" id="1802758"/>
    <lineage>
        <taxon>Bacteria</taxon>
        <taxon>Candidatus Zambryskiibacteriota</taxon>
    </lineage>
</organism>
<gene>
    <name evidence="3" type="ORF">A3A96_03800</name>
</gene>
<name>A0A1G2TZ11_9BACT</name>
<reference evidence="3 4" key="1">
    <citation type="journal article" date="2016" name="Nat. Commun.">
        <title>Thousands of microbial genomes shed light on interconnected biogeochemical processes in an aquifer system.</title>
        <authorList>
            <person name="Anantharaman K."/>
            <person name="Brown C.T."/>
            <person name="Hug L.A."/>
            <person name="Sharon I."/>
            <person name="Castelle C.J."/>
            <person name="Probst A.J."/>
            <person name="Thomas B.C."/>
            <person name="Singh A."/>
            <person name="Wilkins M.J."/>
            <person name="Karaoz U."/>
            <person name="Brodie E.L."/>
            <person name="Williams K.H."/>
            <person name="Hubbard S.S."/>
            <person name="Banfield J.F."/>
        </authorList>
    </citation>
    <scope>NUCLEOTIDE SEQUENCE [LARGE SCALE GENOMIC DNA]</scope>
</reference>
<dbReference type="Proteomes" id="UP000177707">
    <property type="component" value="Unassembled WGS sequence"/>
</dbReference>
<protein>
    <recommendedName>
        <fullName evidence="5">Secreted protein</fullName>
    </recommendedName>
</protein>
<proteinExistence type="predicted"/>